<evidence type="ECO:0000313" key="1">
    <source>
        <dbReference type="EMBL" id="GAH76430.1"/>
    </source>
</evidence>
<accession>X1J4M2</accession>
<dbReference type="Gene3D" id="3.30.1360.120">
    <property type="entry name" value="Probable tRNA modification gtpase trme, domain 1"/>
    <property type="match status" value="1"/>
</dbReference>
<dbReference type="InterPro" id="IPR029043">
    <property type="entry name" value="GcvT/YgfZ_C"/>
</dbReference>
<dbReference type="AlphaFoldDB" id="X1J4M2"/>
<comment type="caution">
    <text evidence="1">The sequence shown here is derived from an EMBL/GenBank/DDBJ whole genome shotgun (WGS) entry which is preliminary data.</text>
</comment>
<gene>
    <name evidence="1" type="ORF">S03H2_67407</name>
</gene>
<reference evidence="1" key="1">
    <citation type="journal article" date="2014" name="Front. Microbiol.">
        <title>High frequency of phylogenetically diverse reductive dehalogenase-homologous genes in deep subseafloor sedimentary metagenomes.</title>
        <authorList>
            <person name="Kawai M."/>
            <person name="Futagami T."/>
            <person name="Toyoda A."/>
            <person name="Takaki Y."/>
            <person name="Nishi S."/>
            <person name="Hori S."/>
            <person name="Arai W."/>
            <person name="Tsubouchi T."/>
            <person name="Morono Y."/>
            <person name="Uchiyama I."/>
            <person name="Ito T."/>
            <person name="Fujiyama A."/>
            <person name="Inagaki F."/>
            <person name="Takami H."/>
        </authorList>
    </citation>
    <scope>NUCLEOTIDE SEQUENCE</scope>
    <source>
        <strain evidence="1">Expedition CK06-06</strain>
    </source>
</reference>
<proteinExistence type="predicted"/>
<organism evidence="1">
    <name type="scientific">marine sediment metagenome</name>
    <dbReference type="NCBI Taxonomy" id="412755"/>
    <lineage>
        <taxon>unclassified sequences</taxon>
        <taxon>metagenomes</taxon>
        <taxon>ecological metagenomes</taxon>
    </lineage>
</organism>
<name>X1J4M2_9ZZZZ</name>
<dbReference type="EMBL" id="BARU01044126">
    <property type="protein sequence ID" value="GAH76430.1"/>
    <property type="molecule type" value="Genomic_DNA"/>
</dbReference>
<dbReference type="SUPFAM" id="SSF101790">
    <property type="entry name" value="Aminomethyltransferase beta-barrel domain"/>
    <property type="match status" value="1"/>
</dbReference>
<dbReference type="InterPro" id="IPR027266">
    <property type="entry name" value="TrmE/GcvT-like"/>
</dbReference>
<feature type="non-terminal residue" evidence="1">
    <location>
        <position position="117"/>
    </location>
</feature>
<sequence>MSSTDINTMCKTLKKWLLTTDNLIENGTYSDIFPSDHEEVNSVETGYDFKMFCKHDKEPFYFGKEALLKANNEGVKIKHVGIKLLEKGIPRADYDILTPAGEKIGYMVNGVCSPVIG</sequence>
<protein>
    <submittedName>
        <fullName evidence="1">Uncharacterized protein</fullName>
    </submittedName>
</protein>